<dbReference type="AlphaFoldDB" id="A0A7Z1AV00"/>
<gene>
    <name evidence="1" type="ORF">BLA60_30775</name>
</gene>
<dbReference type="EMBL" id="MSIF01000020">
    <property type="protein sequence ID" value="OLF06652.1"/>
    <property type="molecule type" value="Genomic_DNA"/>
</dbReference>
<dbReference type="OrthoDB" id="3632723at2"/>
<comment type="caution">
    <text evidence="1">The sequence shown here is derived from an EMBL/GenBank/DDBJ whole genome shotgun (WGS) entry which is preliminary data.</text>
</comment>
<reference evidence="1 2" key="1">
    <citation type="submission" date="2016-12" db="EMBL/GenBank/DDBJ databases">
        <title>The draft genome sequence of Actinophytocola xinjiangensis.</title>
        <authorList>
            <person name="Wang W."/>
            <person name="Yuan L."/>
        </authorList>
    </citation>
    <scope>NUCLEOTIDE SEQUENCE [LARGE SCALE GENOMIC DNA]</scope>
    <source>
        <strain evidence="1 2">CGMCC 4.4663</strain>
    </source>
</reference>
<evidence type="ECO:0000313" key="2">
    <source>
        <dbReference type="Proteomes" id="UP000185696"/>
    </source>
</evidence>
<keyword evidence="2" id="KW-1185">Reference proteome</keyword>
<sequence>MSELDALLSEVGRRGFTWHLFRADRYGPEVLAGVFEHPGCADVVVLTGDESAHAYRVPTGAGTDVLAPALVSWWYVASPVWTLRALLTLAEPTGHHHQPLLVVPSGFGVPGDRVPVRLRRRDQGSTRAG</sequence>
<organism evidence="1 2">
    <name type="scientific">Actinophytocola xinjiangensis</name>
    <dbReference type="NCBI Taxonomy" id="485602"/>
    <lineage>
        <taxon>Bacteria</taxon>
        <taxon>Bacillati</taxon>
        <taxon>Actinomycetota</taxon>
        <taxon>Actinomycetes</taxon>
        <taxon>Pseudonocardiales</taxon>
        <taxon>Pseudonocardiaceae</taxon>
    </lineage>
</organism>
<accession>A0A7Z1AV00</accession>
<evidence type="ECO:0000313" key="1">
    <source>
        <dbReference type="EMBL" id="OLF06652.1"/>
    </source>
</evidence>
<name>A0A7Z1AV00_9PSEU</name>
<dbReference type="Proteomes" id="UP000185696">
    <property type="component" value="Unassembled WGS sequence"/>
</dbReference>
<protein>
    <submittedName>
        <fullName evidence="1">Uncharacterized protein</fullName>
    </submittedName>
</protein>
<proteinExistence type="predicted"/>
<dbReference type="RefSeq" id="WP_075136533.1">
    <property type="nucleotide sequence ID" value="NZ_MSIF01000020.1"/>
</dbReference>